<evidence type="ECO:0000256" key="9">
    <source>
        <dbReference type="ARBA" id="ARBA00023204"/>
    </source>
</evidence>
<evidence type="ECO:0000256" key="1">
    <source>
        <dbReference type="ARBA" id="ARBA00022722"/>
    </source>
</evidence>
<keyword evidence="8 10" id="KW-0238">DNA-binding</keyword>
<keyword evidence="9 10" id="KW-0234">DNA repair</keyword>
<proteinExistence type="inferred from homology"/>
<dbReference type="InterPro" id="IPR006697">
    <property type="entry name" value="RecC"/>
</dbReference>
<evidence type="ECO:0000256" key="5">
    <source>
        <dbReference type="ARBA" id="ARBA00022806"/>
    </source>
</evidence>
<dbReference type="EMBL" id="RXYK01000001">
    <property type="protein sequence ID" value="RTY39951.1"/>
    <property type="molecule type" value="Genomic_DNA"/>
</dbReference>
<dbReference type="GO" id="GO:0003678">
    <property type="term" value="F:DNA helicase activity"/>
    <property type="evidence" value="ECO:0007669"/>
    <property type="project" value="UniProtKB-UniRule"/>
</dbReference>
<dbReference type="GO" id="GO:0003677">
    <property type="term" value="F:DNA binding"/>
    <property type="evidence" value="ECO:0007669"/>
    <property type="project" value="UniProtKB-UniRule"/>
</dbReference>
<dbReference type="GO" id="GO:0008854">
    <property type="term" value="F:exodeoxyribonuclease V activity"/>
    <property type="evidence" value="ECO:0007669"/>
    <property type="project" value="InterPro"/>
</dbReference>
<reference evidence="12 13" key="1">
    <citation type="submission" date="2018-12" db="EMBL/GenBank/DDBJ databases">
        <authorList>
            <person name="Lunina O.N."/>
            <person name="Grouzdev D.S."/>
            <person name="Gorlenko V.M."/>
            <person name="Savvichev A.S."/>
        </authorList>
    </citation>
    <scope>NUCLEOTIDE SEQUENCE [LARGE SCALE GENOMIC DNA]</scope>
    <source>
        <strain evidence="12 13">BrKhr-17</strain>
    </source>
</reference>
<evidence type="ECO:0000256" key="2">
    <source>
        <dbReference type="ARBA" id="ARBA00022741"/>
    </source>
</evidence>
<comment type="function">
    <text evidence="10">A helicase/nuclease that prepares dsDNA breaks (DSB) for recombinational DNA repair. Binds to DSBs and unwinds DNA via a highly rapid and processive ATP-dependent bidirectional helicase activity. Unwinds dsDNA until it encounters a Chi (crossover hotspot instigator) sequence from the 3' direction. Cuts ssDNA a few nucleotides 3' to the Chi site. The properties and activities of the enzyme are changed at Chi. The Chi-altered holoenzyme produces a long 3'-ssDNA overhang and facilitates RecA-binding to the ssDNA for homologous DNA recombination and repair. Holoenzyme degrades any linearized DNA that is unable to undergo homologous recombination. In the holoenzyme this subunit recognizes the wild-type Chi sequence, and when added to isolated RecB increases its ATP-dependent helicase processivity.</text>
</comment>
<comment type="similarity">
    <text evidence="10">Belongs to the RecC family.</text>
</comment>
<keyword evidence="6 10" id="KW-0269">Exonuclease</keyword>
<dbReference type="GO" id="GO:0009338">
    <property type="term" value="C:exodeoxyribonuclease V complex"/>
    <property type="evidence" value="ECO:0007669"/>
    <property type="project" value="InterPro"/>
</dbReference>
<dbReference type="AlphaFoldDB" id="A0A3S0L2A9"/>
<dbReference type="RefSeq" id="WP_126383315.1">
    <property type="nucleotide sequence ID" value="NZ_RXYK01000001.1"/>
</dbReference>
<evidence type="ECO:0000313" key="13">
    <source>
        <dbReference type="Proteomes" id="UP000279908"/>
    </source>
</evidence>
<keyword evidence="7 10" id="KW-0067">ATP-binding</keyword>
<gene>
    <name evidence="10 12" type="primary">recC</name>
    <name evidence="12" type="ORF">EKD02_00710</name>
</gene>
<dbReference type="InterPro" id="IPR013986">
    <property type="entry name" value="DExx_box_DNA_helicase_dom_sf"/>
</dbReference>
<protein>
    <recommendedName>
        <fullName evidence="10">RecBCD enzyme subunit RecC</fullName>
    </recommendedName>
    <alternativeName>
        <fullName evidence="10">Exonuclease V subunit RecC</fullName>
        <shortName evidence="10">ExoV subunit RecC</shortName>
    </alternativeName>
    <alternativeName>
        <fullName evidence="10">Helicase/nuclease RecBCD subunit RecC</fullName>
    </alternativeName>
</protein>
<dbReference type="Pfam" id="PF04257">
    <property type="entry name" value="Exonuc_V_gamma"/>
    <property type="match status" value="1"/>
</dbReference>
<comment type="subunit">
    <text evidence="10">Heterotrimer of RecB, RecC and RecD. All subunits contribute to DNA-binding.</text>
</comment>
<dbReference type="InterPro" id="IPR041500">
    <property type="entry name" value="RecC_C"/>
</dbReference>
<keyword evidence="1 10" id="KW-0540">Nuclease</keyword>
<dbReference type="Gene3D" id="1.10.10.990">
    <property type="match status" value="1"/>
</dbReference>
<dbReference type="NCBIfam" id="TIGR01450">
    <property type="entry name" value="recC"/>
    <property type="match status" value="1"/>
</dbReference>
<accession>A0A3S0L2A9</accession>
<dbReference type="Gene3D" id="1.10.10.160">
    <property type="match status" value="1"/>
</dbReference>
<evidence type="ECO:0000256" key="6">
    <source>
        <dbReference type="ARBA" id="ARBA00022839"/>
    </source>
</evidence>
<comment type="caution">
    <text evidence="12">The sequence shown here is derived from an EMBL/GenBank/DDBJ whole genome shotgun (WGS) entry which is preliminary data.</text>
</comment>
<keyword evidence="3 10" id="KW-0227">DNA damage</keyword>
<evidence type="ECO:0000256" key="4">
    <source>
        <dbReference type="ARBA" id="ARBA00022801"/>
    </source>
</evidence>
<dbReference type="Gene3D" id="3.40.50.300">
    <property type="entry name" value="P-loop containing nucleotide triphosphate hydrolases"/>
    <property type="match status" value="2"/>
</dbReference>
<dbReference type="PANTHER" id="PTHR30591:SF1">
    <property type="entry name" value="RECBCD ENZYME SUBUNIT RECC"/>
    <property type="match status" value="1"/>
</dbReference>
<dbReference type="Gene3D" id="3.40.50.10930">
    <property type="match status" value="1"/>
</dbReference>
<keyword evidence="5 10" id="KW-0347">Helicase</keyword>
<dbReference type="PANTHER" id="PTHR30591">
    <property type="entry name" value="RECBCD ENZYME SUBUNIT RECC"/>
    <property type="match status" value="1"/>
</dbReference>
<dbReference type="InterPro" id="IPR027417">
    <property type="entry name" value="P-loop_NTPase"/>
</dbReference>
<dbReference type="HAMAP" id="MF_01486">
    <property type="entry name" value="RecC"/>
    <property type="match status" value="1"/>
</dbReference>
<evidence type="ECO:0000256" key="3">
    <source>
        <dbReference type="ARBA" id="ARBA00022763"/>
    </source>
</evidence>
<dbReference type="GO" id="GO:0005524">
    <property type="term" value="F:ATP binding"/>
    <property type="evidence" value="ECO:0007669"/>
    <property type="project" value="UniProtKB-UniRule"/>
</dbReference>
<evidence type="ECO:0000256" key="8">
    <source>
        <dbReference type="ARBA" id="ARBA00023125"/>
    </source>
</evidence>
<dbReference type="SUPFAM" id="SSF52980">
    <property type="entry name" value="Restriction endonuclease-like"/>
    <property type="match status" value="1"/>
</dbReference>
<comment type="miscellaneous">
    <text evidence="10">In the RecBCD complex, RecB has a slow 3'-5' helicase, an exonuclease activity and loads RecA onto ssDNA, RecD has a fast 5'-3' helicase activity, while RecC stimulates the ATPase and processivity of the RecB helicase and contributes to recognition of the Chi site.</text>
</comment>
<dbReference type="PIRSF" id="PIRSF000980">
    <property type="entry name" value="RecC"/>
    <property type="match status" value="1"/>
</dbReference>
<dbReference type="InterPro" id="IPR011335">
    <property type="entry name" value="Restrct_endonuc-II-like"/>
</dbReference>
<dbReference type="GO" id="GO:0000724">
    <property type="term" value="P:double-strand break repair via homologous recombination"/>
    <property type="evidence" value="ECO:0007669"/>
    <property type="project" value="UniProtKB-UniRule"/>
</dbReference>
<organism evidence="12 13">
    <name type="scientific">Chlorobium phaeovibrioides</name>
    <dbReference type="NCBI Taxonomy" id="1094"/>
    <lineage>
        <taxon>Bacteria</taxon>
        <taxon>Pseudomonadati</taxon>
        <taxon>Chlorobiota</taxon>
        <taxon>Chlorobiia</taxon>
        <taxon>Chlorobiales</taxon>
        <taxon>Chlorobiaceae</taxon>
        <taxon>Chlorobium/Pelodictyon group</taxon>
        <taxon>Chlorobium</taxon>
    </lineage>
</organism>
<evidence type="ECO:0000256" key="10">
    <source>
        <dbReference type="HAMAP-Rule" id="MF_01486"/>
    </source>
</evidence>
<dbReference type="SUPFAM" id="SSF52540">
    <property type="entry name" value="P-loop containing nucleoside triphosphate hydrolases"/>
    <property type="match status" value="2"/>
</dbReference>
<evidence type="ECO:0000313" key="12">
    <source>
        <dbReference type="EMBL" id="RTY39951.1"/>
    </source>
</evidence>
<name>A0A3S0L2A9_CHLPH</name>
<feature type="domain" description="RecC C-terminal" evidence="11">
    <location>
        <begin position="789"/>
        <end position="1008"/>
    </location>
</feature>
<evidence type="ECO:0000256" key="7">
    <source>
        <dbReference type="ARBA" id="ARBA00022840"/>
    </source>
</evidence>
<keyword evidence="2 10" id="KW-0547">Nucleotide-binding</keyword>
<dbReference type="Proteomes" id="UP000279908">
    <property type="component" value="Unassembled WGS sequence"/>
</dbReference>
<keyword evidence="4 10" id="KW-0378">Hydrolase</keyword>
<sequence>MSLTLYTGNRSERLVSELAGRLSERRLSSPLTEEIIVVQSRGMQRWLSIELAEKNGIWANSRFPLPDTLVRECFRIFFSEVDTSHYFGVQQMTWNIMAILPPLLDEPPFAAIRSYLSFDGEGLRLYQLAERAAAIFNEYQFYRPDLLQRWESGGEEKGEGLWQSILWKSLVAGSGGVQPLWALKDEFCRGLKLPMSGFPERISLFGISYLPKFHLDILSALSRVTDITLFVLSPTSDFWADIMARKTQARLSVEERIYRNEGNPLLASLGHMGREFSSLMQDLADSAEMQLEAYEEPGEETLLRSLQTDMLHLQGAGADAAPRPLPPNDSSVQIHSCHSPLREVEVLHDSLLSFFETYRDLEPRDVLVLTPDIETYSPYISAVFGAGNHGETRIPFTVADRSMMNEGDIASAIAALLDLATSRLGAAEVFDLLSRLPVRRRFALDDDAQECIRRWIEKTGIRWGLDETDRLNAGVPSYRQNSWRAGLDRLLLGYAMPDEGSLYGGILPYDDIDASFAETLGIFASFVDALERLSERLNEPETLQEWRLVFLGMLDDFIVADADSEREYSEMLAIADTLGELFNETLHKEPVSPEVFTSWVRSKLEERRQNLGFMTGGVTFCAMLPMRSIPFRVICLLGMNDAAFPRQHHAPSFDLVSSNPRPGDRSLRNEDRYLFLEMMLSARDLLYISYVGQSVRDNSSLSPSVLVVELLDAIERVFSLSDGSSIADRLTVRHRLQAFSPAYFDSAGPLFSYSEDNFHALSSRTYGGGERPPFVDEPLGVPGDETCVVSLDELIRFYGNPAAFFLESTLAIRQNRLMTPLIDREPFSIEGLDAYMIREELLEKILQGSDPSDILPLFQARGIIPPSGIGERLFASMATESAAFAARLTALTEGAAELPPLPVNLDIGGFRLTGELTHIWPKHQLSYRHASMRGRERIQSWIRHLVLNAAREEGYPTETILVMRNESLSFAQPDQPVLYLENLLKRYREGLHSPLLFFPEASLAYTRKLDDGLQKAYAEALAVWNDNPFSGLHGEGSHPAVQRCFGNTEPFGTEFKSLALELLLPLMNFQETRS</sequence>
<evidence type="ECO:0000259" key="11">
    <source>
        <dbReference type="Pfam" id="PF17946"/>
    </source>
</evidence>
<dbReference type="Pfam" id="PF17946">
    <property type="entry name" value="RecC_C"/>
    <property type="match status" value="1"/>
</dbReference>